<proteinExistence type="predicted"/>
<evidence type="ECO:0000313" key="2">
    <source>
        <dbReference type="EMBL" id="WDG09343.1"/>
    </source>
</evidence>
<accession>A0AAQ2Y097</accession>
<keyword evidence="1" id="KW-0812">Transmembrane</keyword>
<dbReference type="Proteomes" id="UP001219537">
    <property type="component" value="Chromosome 1"/>
</dbReference>
<gene>
    <name evidence="2" type="ORF">PUN50_05565</name>
</gene>
<keyword evidence="1" id="KW-1133">Transmembrane helix</keyword>
<evidence type="ECO:0000256" key="1">
    <source>
        <dbReference type="SAM" id="Phobius"/>
    </source>
</evidence>
<keyword evidence="1" id="KW-0472">Membrane</keyword>
<sequence>MDGFSLIILVIAGFLLSFSLSSFRRTADRNRQDEISRSSRCINQKVNEYLEHGIRSIGSEIRNKRNEHMLEEASFDLYRYKATGRVAGHGFRYRMKIAKGLTYNAGVGQLHANKGWLKDDKVLVTISNQAIICTSTTSSKRFLWTSLAKLEVFANGFVLTPSKGAVLMFECEELTKKHHSVLALLIMEQENFGTLASAHIRQSEDDNANEESQSSDCCD</sequence>
<dbReference type="RefSeq" id="WP_005430816.1">
    <property type="nucleotide sequence ID" value="NZ_CP117988.1"/>
</dbReference>
<organism evidence="2 3">
    <name type="scientific">Vibrio campbellii</name>
    <dbReference type="NCBI Taxonomy" id="680"/>
    <lineage>
        <taxon>Bacteria</taxon>
        <taxon>Pseudomonadati</taxon>
        <taxon>Pseudomonadota</taxon>
        <taxon>Gammaproteobacteria</taxon>
        <taxon>Vibrionales</taxon>
        <taxon>Vibrionaceae</taxon>
        <taxon>Vibrio</taxon>
    </lineage>
</organism>
<feature type="transmembrane region" description="Helical" evidence="1">
    <location>
        <begin position="6"/>
        <end position="23"/>
    </location>
</feature>
<dbReference type="AlphaFoldDB" id="A0AAQ2Y097"/>
<protein>
    <submittedName>
        <fullName evidence="2">Uncharacterized protein</fullName>
    </submittedName>
</protein>
<dbReference type="EMBL" id="CP117988">
    <property type="protein sequence ID" value="WDG09343.1"/>
    <property type="molecule type" value="Genomic_DNA"/>
</dbReference>
<evidence type="ECO:0000313" key="3">
    <source>
        <dbReference type="Proteomes" id="UP001219537"/>
    </source>
</evidence>
<name>A0AAQ2Y097_9VIBR</name>
<reference evidence="2" key="1">
    <citation type="submission" date="2023-02" db="EMBL/GenBank/DDBJ databases">
        <title>Isolation, identification, and genome analysis of Vibrio campbellii in the Penaeus vannamei larvae stage.</title>
        <authorList>
            <person name="Huang T."/>
            <person name="Zhang B."/>
        </authorList>
    </citation>
    <scope>NUCLEOTIDE SEQUENCE</scope>
    <source>
        <strain evidence="2">20220413_1</strain>
    </source>
</reference>